<sequence>MGYQILQIALFLQNGYCKNRYAYNFKQSNTATNQLKIVFFIQKYIYIQKFSTLTLLAQTSYNIINLWDLKTLKQQQFEMDGHSYSGYKVCIPQMVSKWQQDHRLKQLDGIWVKDFHPYFLIHLNNQYFIAKGEQEFFHILKFNTKYITEFGVNLSDQNLLIWQIDKSKIFLLNLEKISKQKQLPFQSDSKIQSRTIILSTNLLIRSNPLEFISVNNKLELKNEQIVGISVSQIRKIAFCAISLMLALQDQSYSLNIWLIEKKQKQLIYFLMKKYQNFINEFFRQQQDINFMSH</sequence>
<dbReference type="Proteomes" id="UP000689195">
    <property type="component" value="Unassembled WGS sequence"/>
</dbReference>
<accession>A0A8S1XIW5</accession>
<dbReference type="EMBL" id="CAJJDO010000126">
    <property type="protein sequence ID" value="CAD8200817.1"/>
    <property type="molecule type" value="Genomic_DNA"/>
</dbReference>
<organism evidence="1 2">
    <name type="scientific">Paramecium pentaurelia</name>
    <dbReference type="NCBI Taxonomy" id="43138"/>
    <lineage>
        <taxon>Eukaryota</taxon>
        <taxon>Sar</taxon>
        <taxon>Alveolata</taxon>
        <taxon>Ciliophora</taxon>
        <taxon>Intramacronucleata</taxon>
        <taxon>Oligohymenophorea</taxon>
        <taxon>Peniculida</taxon>
        <taxon>Parameciidae</taxon>
        <taxon>Paramecium</taxon>
    </lineage>
</organism>
<dbReference type="OrthoDB" id="10668397at2759"/>
<name>A0A8S1XIW5_9CILI</name>
<evidence type="ECO:0000313" key="2">
    <source>
        <dbReference type="Proteomes" id="UP000689195"/>
    </source>
</evidence>
<comment type="caution">
    <text evidence="1">The sequence shown here is derived from an EMBL/GenBank/DDBJ whole genome shotgun (WGS) entry which is preliminary data.</text>
</comment>
<protein>
    <submittedName>
        <fullName evidence="1">Uncharacterized protein</fullName>
    </submittedName>
</protein>
<dbReference type="AlphaFoldDB" id="A0A8S1XIW5"/>
<proteinExistence type="predicted"/>
<gene>
    <name evidence="1" type="ORF">PPENT_87.1.T1260004</name>
</gene>
<evidence type="ECO:0000313" key="1">
    <source>
        <dbReference type="EMBL" id="CAD8200817.1"/>
    </source>
</evidence>
<keyword evidence="2" id="KW-1185">Reference proteome</keyword>
<reference evidence="1" key="1">
    <citation type="submission" date="2021-01" db="EMBL/GenBank/DDBJ databases">
        <authorList>
            <consortium name="Genoscope - CEA"/>
            <person name="William W."/>
        </authorList>
    </citation>
    <scope>NUCLEOTIDE SEQUENCE</scope>
</reference>